<dbReference type="InterPro" id="IPR050090">
    <property type="entry name" value="Tyrosine_recombinase_XerCD"/>
</dbReference>
<dbReference type="InterPro" id="IPR013762">
    <property type="entry name" value="Integrase-like_cat_sf"/>
</dbReference>
<keyword evidence="2" id="KW-0229">DNA integration</keyword>
<gene>
    <name evidence="8" type="ORF">A3A16_01370</name>
</gene>
<comment type="caution">
    <text evidence="8">The sequence shown here is derived from an EMBL/GenBank/DDBJ whole genome shotgun (WGS) entry which is preliminary data.</text>
</comment>
<evidence type="ECO:0000259" key="6">
    <source>
        <dbReference type="PROSITE" id="PS51898"/>
    </source>
</evidence>
<dbReference type="InterPro" id="IPR002104">
    <property type="entry name" value="Integrase_catalytic"/>
</dbReference>
<dbReference type="AlphaFoldDB" id="A0A1G1ZPC5"/>
<dbReference type="PANTHER" id="PTHR30349">
    <property type="entry name" value="PHAGE INTEGRASE-RELATED"/>
    <property type="match status" value="1"/>
</dbReference>
<dbReference type="Gene3D" id="1.10.150.130">
    <property type="match status" value="1"/>
</dbReference>
<dbReference type="Pfam" id="PF13495">
    <property type="entry name" value="Phage_int_SAM_4"/>
    <property type="match status" value="1"/>
</dbReference>
<proteinExistence type="inferred from homology"/>
<dbReference type="Proteomes" id="UP000177942">
    <property type="component" value="Unassembled WGS sequence"/>
</dbReference>
<evidence type="ECO:0000256" key="5">
    <source>
        <dbReference type="PROSITE-ProRule" id="PRU01248"/>
    </source>
</evidence>
<dbReference type="Pfam" id="PF00589">
    <property type="entry name" value="Phage_integrase"/>
    <property type="match status" value="1"/>
</dbReference>
<name>A0A1G1ZPC5_9BACT</name>
<dbReference type="InterPro" id="IPR011010">
    <property type="entry name" value="DNA_brk_join_enz"/>
</dbReference>
<feature type="domain" description="Tyr recombinase" evidence="6">
    <location>
        <begin position="116"/>
        <end position="306"/>
    </location>
</feature>
<evidence type="ECO:0000259" key="7">
    <source>
        <dbReference type="PROSITE" id="PS51900"/>
    </source>
</evidence>
<dbReference type="GO" id="GO:0006310">
    <property type="term" value="P:DNA recombination"/>
    <property type="evidence" value="ECO:0007669"/>
    <property type="project" value="UniProtKB-KW"/>
</dbReference>
<evidence type="ECO:0000256" key="2">
    <source>
        <dbReference type="ARBA" id="ARBA00022908"/>
    </source>
</evidence>
<dbReference type="PROSITE" id="PS51898">
    <property type="entry name" value="TYR_RECOMBINASE"/>
    <property type="match status" value="1"/>
</dbReference>
<dbReference type="InterPro" id="IPR044068">
    <property type="entry name" value="CB"/>
</dbReference>
<evidence type="ECO:0008006" key="10">
    <source>
        <dbReference type="Google" id="ProtNLM"/>
    </source>
</evidence>
<reference evidence="8 9" key="1">
    <citation type="journal article" date="2016" name="Nat. Commun.">
        <title>Thousands of microbial genomes shed light on interconnected biogeochemical processes in an aquifer system.</title>
        <authorList>
            <person name="Anantharaman K."/>
            <person name="Brown C.T."/>
            <person name="Hug L.A."/>
            <person name="Sharon I."/>
            <person name="Castelle C.J."/>
            <person name="Probst A.J."/>
            <person name="Thomas B.C."/>
            <person name="Singh A."/>
            <person name="Wilkins M.J."/>
            <person name="Karaoz U."/>
            <person name="Brodie E.L."/>
            <person name="Williams K.H."/>
            <person name="Hubbard S.S."/>
            <person name="Banfield J.F."/>
        </authorList>
    </citation>
    <scope>NUCLEOTIDE SEQUENCE [LARGE SCALE GENOMIC DNA]</scope>
</reference>
<dbReference type="GO" id="GO:0015074">
    <property type="term" value="P:DNA integration"/>
    <property type="evidence" value="ECO:0007669"/>
    <property type="project" value="UniProtKB-KW"/>
</dbReference>
<sequence>MLQSPKSIIGYIPDFLEYCELEKGLADQSLKNYAHFLRPFQRWLDKESLINLQPHELSPDHIWKYRLFLSRQLKVKKITQVYYLIALRSLLSYFVEKDIKSLPQEKIKLPRTFQERQVNFLNLPDIEKLLLAPNVNKKSGLRDRAILETLFSTGLRVSELTSLNKNQFNFNKIEKEKPDGMELQIVGKGGYPRTIYFSDRALSWLAKFIKTRTDADRSLFINFSKANKGTTRLTPRSVERLVAKYALLAGLSKKVTPHVLRHSYATDLLTQGVDLRLIQEFLGHRNILTTQVYTHVTKKYLKEIHKKYHSGQKLKNS</sequence>
<comment type="similarity">
    <text evidence="1">Belongs to the 'phage' integrase family.</text>
</comment>
<dbReference type="Gene3D" id="1.10.443.10">
    <property type="entry name" value="Intergrase catalytic core"/>
    <property type="match status" value="1"/>
</dbReference>
<evidence type="ECO:0000313" key="9">
    <source>
        <dbReference type="Proteomes" id="UP000177942"/>
    </source>
</evidence>
<evidence type="ECO:0000256" key="4">
    <source>
        <dbReference type="ARBA" id="ARBA00023172"/>
    </source>
</evidence>
<evidence type="ECO:0000256" key="3">
    <source>
        <dbReference type="ARBA" id="ARBA00023125"/>
    </source>
</evidence>
<keyword evidence="4" id="KW-0233">DNA recombination</keyword>
<dbReference type="STRING" id="1798407.A3A16_01370"/>
<dbReference type="SUPFAM" id="SSF47823">
    <property type="entry name" value="lambda integrase-like, N-terminal domain"/>
    <property type="match status" value="1"/>
</dbReference>
<organism evidence="8 9">
    <name type="scientific">Candidatus Harrisonbacteria bacterium RIFCSPLOWO2_01_FULL_44_18</name>
    <dbReference type="NCBI Taxonomy" id="1798407"/>
    <lineage>
        <taxon>Bacteria</taxon>
        <taxon>Candidatus Harrisoniibacteriota</taxon>
    </lineage>
</organism>
<accession>A0A1G1ZPC5</accession>
<dbReference type="PROSITE" id="PS51900">
    <property type="entry name" value="CB"/>
    <property type="match status" value="1"/>
</dbReference>
<protein>
    <recommendedName>
        <fullName evidence="10">Tyrosine recombinase XerC</fullName>
    </recommendedName>
</protein>
<dbReference type="PANTHER" id="PTHR30349:SF41">
    <property type="entry name" value="INTEGRASE_RECOMBINASE PROTEIN MJ0367-RELATED"/>
    <property type="match status" value="1"/>
</dbReference>
<dbReference type="EMBL" id="MHJJ01000005">
    <property type="protein sequence ID" value="OGY66016.1"/>
    <property type="molecule type" value="Genomic_DNA"/>
</dbReference>
<dbReference type="GO" id="GO:0003677">
    <property type="term" value="F:DNA binding"/>
    <property type="evidence" value="ECO:0007669"/>
    <property type="project" value="UniProtKB-UniRule"/>
</dbReference>
<dbReference type="InterPro" id="IPR004107">
    <property type="entry name" value="Integrase_SAM-like_N"/>
</dbReference>
<keyword evidence="3 5" id="KW-0238">DNA-binding</keyword>
<evidence type="ECO:0000256" key="1">
    <source>
        <dbReference type="ARBA" id="ARBA00008857"/>
    </source>
</evidence>
<evidence type="ECO:0000313" key="8">
    <source>
        <dbReference type="EMBL" id="OGY66016.1"/>
    </source>
</evidence>
<feature type="domain" description="Core-binding (CB)" evidence="7">
    <location>
        <begin position="6"/>
        <end position="95"/>
    </location>
</feature>
<dbReference type="SUPFAM" id="SSF56349">
    <property type="entry name" value="DNA breaking-rejoining enzymes"/>
    <property type="match status" value="1"/>
</dbReference>
<dbReference type="InterPro" id="IPR010998">
    <property type="entry name" value="Integrase_recombinase_N"/>
</dbReference>